<sequence>MIDRTNVAALIPCYFEAKRIREVAARVKQQLDQVLVVDDGSTDGTEAEARAAGVEVIRHSVNQGKGAAIKTGFRALAERPGIEYALVLDGDGQHAPDEIPRFLTAANETQAPMLVGNRMSDTRTMPFVRKVTNRFMSSQISKVCGQCVPDTQCGFRMIHRDLLQAMVEIATTKFDYETEQLVVASRRGCQIAAVPISTIYGDEKSKIHPLRDSVRFYEMMQRFKREARK</sequence>
<dbReference type="PANTHER" id="PTHR48090:SF7">
    <property type="entry name" value="RFBJ PROTEIN"/>
    <property type="match status" value="1"/>
</dbReference>
<evidence type="ECO:0000259" key="1">
    <source>
        <dbReference type="Pfam" id="PF00535"/>
    </source>
</evidence>
<gene>
    <name evidence="2" type="ORF">CfE428DRAFT_4728</name>
</gene>
<name>B4D738_9BACT</name>
<comment type="caution">
    <text evidence="2">The sequence shown here is derived from an EMBL/GenBank/DDBJ whole genome shotgun (WGS) entry which is preliminary data.</text>
</comment>
<evidence type="ECO:0000313" key="2">
    <source>
        <dbReference type="EMBL" id="EDY17689.1"/>
    </source>
</evidence>
<dbReference type="SUPFAM" id="SSF53448">
    <property type="entry name" value="Nucleotide-diphospho-sugar transferases"/>
    <property type="match status" value="1"/>
</dbReference>
<dbReference type="InterPro" id="IPR029044">
    <property type="entry name" value="Nucleotide-diphossugar_trans"/>
</dbReference>
<evidence type="ECO:0000313" key="3">
    <source>
        <dbReference type="Proteomes" id="UP000005824"/>
    </source>
</evidence>
<dbReference type="Pfam" id="PF00535">
    <property type="entry name" value="Glycos_transf_2"/>
    <property type="match status" value="1"/>
</dbReference>
<dbReference type="Gene3D" id="3.90.550.10">
    <property type="entry name" value="Spore Coat Polysaccharide Biosynthesis Protein SpsA, Chain A"/>
    <property type="match status" value="1"/>
</dbReference>
<dbReference type="PANTHER" id="PTHR48090">
    <property type="entry name" value="UNDECAPRENYL-PHOSPHATE 4-DEOXY-4-FORMAMIDO-L-ARABINOSE TRANSFERASE-RELATED"/>
    <property type="match status" value="1"/>
</dbReference>
<dbReference type="InParanoid" id="B4D738"/>
<proteinExistence type="predicted"/>
<protein>
    <submittedName>
        <fullName evidence="2">Glycosyl transferase family 2</fullName>
    </submittedName>
</protein>
<dbReference type="InterPro" id="IPR001173">
    <property type="entry name" value="Glyco_trans_2-like"/>
</dbReference>
<feature type="domain" description="Glycosyltransferase 2-like" evidence="1">
    <location>
        <begin position="10"/>
        <end position="164"/>
    </location>
</feature>
<dbReference type="STRING" id="497964.CfE428DRAFT_4728"/>
<dbReference type="Proteomes" id="UP000005824">
    <property type="component" value="Unassembled WGS sequence"/>
</dbReference>
<dbReference type="AlphaFoldDB" id="B4D738"/>
<accession>B4D738</accession>
<dbReference type="EMBL" id="ABVL01000017">
    <property type="protein sequence ID" value="EDY17689.1"/>
    <property type="molecule type" value="Genomic_DNA"/>
</dbReference>
<keyword evidence="3" id="KW-1185">Reference proteome</keyword>
<reference evidence="2 3" key="1">
    <citation type="journal article" date="2011" name="J. Bacteriol.">
        <title>Genome sequence of Chthoniobacter flavus Ellin428, an aerobic heterotrophic soil bacterium.</title>
        <authorList>
            <person name="Kant R."/>
            <person name="van Passel M.W."/>
            <person name="Palva A."/>
            <person name="Lucas S."/>
            <person name="Lapidus A."/>
            <person name="Glavina Del Rio T."/>
            <person name="Dalin E."/>
            <person name="Tice H."/>
            <person name="Bruce D."/>
            <person name="Goodwin L."/>
            <person name="Pitluck S."/>
            <person name="Larimer F.W."/>
            <person name="Land M.L."/>
            <person name="Hauser L."/>
            <person name="Sangwan P."/>
            <person name="de Vos W.M."/>
            <person name="Janssen P.H."/>
            <person name="Smidt H."/>
        </authorList>
    </citation>
    <scope>NUCLEOTIDE SEQUENCE [LARGE SCALE GENOMIC DNA]</scope>
    <source>
        <strain evidence="2 3">Ellin428</strain>
    </source>
</reference>
<keyword evidence="2" id="KW-0808">Transferase</keyword>
<dbReference type="GO" id="GO:0016740">
    <property type="term" value="F:transferase activity"/>
    <property type="evidence" value="ECO:0007669"/>
    <property type="project" value="UniProtKB-KW"/>
</dbReference>
<organism evidence="2 3">
    <name type="scientific">Chthoniobacter flavus Ellin428</name>
    <dbReference type="NCBI Taxonomy" id="497964"/>
    <lineage>
        <taxon>Bacteria</taxon>
        <taxon>Pseudomonadati</taxon>
        <taxon>Verrucomicrobiota</taxon>
        <taxon>Spartobacteria</taxon>
        <taxon>Chthoniobacterales</taxon>
        <taxon>Chthoniobacteraceae</taxon>
        <taxon>Chthoniobacter</taxon>
    </lineage>
</organism>
<dbReference type="eggNOG" id="COG0463">
    <property type="taxonomic scope" value="Bacteria"/>
</dbReference>
<dbReference type="InterPro" id="IPR050256">
    <property type="entry name" value="Glycosyltransferase_2"/>
</dbReference>
<dbReference type="CDD" id="cd04179">
    <property type="entry name" value="DPM_DPG-synthase_like"/>
    <property type="match status" value="1"/>
</dbReference>
<dbReference type="RefSeq" id="WP_006982049.1">
    <property type="nucleotide sequence ID" value="NZ_ABVL01000017.1"/>
</dbReference>